<reference evidence="2" key="1">
    <citation type="journal article" date="2020" name="Microb. Genom.">
        <title>Genetic diversity of clinical and environmental Mucorales isolates obtained from an investigation of mucormycosis cases among solid organ transplant recipients.</title>
        <authorList>
            <person name="Nguyen M.H."/>
            <person name="Kaul D."/>
            <person name="Muto C."/>
            <person name="Cheng S.J."/>
            <person name="Richter R.A."/>
            <person name="Bruno V.M."/>
            <person name="Liu G."/>
            <person name="Beyhan S."/>
            <person name="Sundermann A.J."/>
            <person name="Mounaud S."/>
            <person name="Pasculle A.W."/>
            <person name="Nierman W.C."/>
            <person name="Driscoll E."/>
            <person name="Cumbie R."/>
            <person name="Clancy C.J."/>
            <person name="Dupont C.L."/>
        </authorList>
    </citation>
    <scope>NUCLEOTIDE SEQUENCE</scope>
    <source>
        <strain evidence="2">GL11</strain>
    </source>
</reference>
<protein>
    <submittedName>
        <fullName evidence="2">Uncharacterized protein</fullName>
    </submittedName>
</protein>
<dbReference type="EMBL" id="JAANQT010002357">
    <property type="protein sequence ID" value="KAG1302601.1"/>
    <property type="molecule type" value="Genomic_DNA"/>
</dbReference>
<accession>A0A9P7BNA4</accession>
<proteinExistence type="predicted"/>
<organism evidence="2 3">
    <name type="scientific">Rhizopus oryzae</name>
    <name type="common">Mucormycosis agent</name>
    <name type="synonym">Rhizopus arrhizus var. delemar</name>
    <dbReference type="NCBI Taxonomy" id="64495"/>
    <lineage>
        <taxon>Eukaryota</taxon>
        <taxon>Fungi</taxon>
        <taxon>Fungi incertae sedis</taxon>
        <taxon>Mucoromycota</taxon>
        <taxon>Mucoromycotina</taxon>
        <taxon>Mucoromycetes</taxon>
        <taxon>Mucorales</taxon>
        <taxon>Mucorineae</taxon>
        <taxon>Rhizopodaceae</taxon>
        <taxon>Rhizopus</taxon>
    </lineage>
</organism>
<keyword evidence="1" id="KW-0472">Membrane</keyword>
<dbReference type="Proteomes" id="UP000716291">
    <property type="component" value="Unassembled WGS sequence"/>
</dbReference>
<gene>
    <name evidence="2" type="ORF">G6F64_010787</name>
</gene>
<evidence type="ECO:0000256" key="1">
    <source>
        <dbReference type="SAM" id="Phobius"/>
    </source>
</evidence>
<comment type="caution">
    <text evidence="2">The sequence shown here is derived from an EMBL/GenBank/DDBJ whole genome shotgun (WGS) entry which is preliminary data.</text>
</comment>
<evidence type="ECO:0000313" key="3">
    <source>
        <dbReference type="Proteomes" id="UP000716291"/>
    </source>
</evidence>
<keyword evidence="3" id="KW-1185">Reference proteome</keyword>
<evidence type="ECO:0000313" key="2">
    <source>
        <dbReference type="EMBL" id="KAG1302601.1"/>
    </source>
</evidence>
<feature type="transmembrane region" description="Helical" evidence="1">
    <location>
        <begin position="61"/>
        <end position="82"/>
    </location>
</feature>
<sequence length="269" mass="30412">MYSKASKAKASSITWHDNSKSNAIKLLGYPLYSTPAQLNTFLEEIMNKIVRHYGLLRGRNLSVRGLATIASSLLLSGLWHILRVAPAPTKWLTRVQSIIRNFVLPFWPKPSWTTICCPKTHGGSGVVDILAQSKDYLSPWLVHSRQINQDNPHSGPPHKAAAIVATFLSSICFMDFPLVSVVHLHPDFWDPPPRISFRSLISDIAAWNSRSNVLEAHRTHAVSRPVLKRVFDRVYYLFYPDAIPCQLNHYVSCTLVFINPRESYTAPKQ</sequence>
<keyword evidence="1" id="KW-1133">Transmembrane helix</keyword>
<name>A0A9P7BNA4_RHIOR</name>
<keyword evidence="1" id="KW-0812">Transmembrane</keyword>
<dbReference type="AlphaFoldDB" id="A0A9P7BNA4"/>